<gene>
    <name evidence="2" type="ORF">JW646_07365</name>
</gene>
<dbReference type="Proteomes" id="UP001198983">
    <property type="component" value="Chromosome"/>
</dbReference>
<accession>A0AAX2ZIS7</accession>
<feature type="transmembrane region" description="Helical" evidence="1">
    <location>
        <begin position="122"/>
        <end position="147"/>
    </location>
</feature>
<dbReference type="EMBL" id="CP081135">
    <property type="protein sequence ID" value="UEL49253.1"/>
    <property type="molecule type" value="Genomic_DNA"/>
</dbReference>
<name>A0AAX2ZIS7_9FIRM</name>
<keyword evidence="3" id="KW-1185">Reference proteome</keyword>
<keyword evidence="1" id="KW-0812">Transmembrane</keyword>
<evidence type="ECO:0000256" key="1">
    <source>
        <dbReference type="SAM" id="Phobius"/>
    </source>
</evidence>
<dbReference type="KEGG" id="tem:JW646_07365"/>
<dbReference type="AlphaFoldDB" id="A0AAX2ZIS7"/>
<evidence type="ECO:0000313" key="3">
    <source>
        <dbReference type="Proteomes" id="UP001198983"/>
    </source>
</evidence>
<organism evidence="2 3">
    <name type="scientific">Terrisporobacter hibernicus</name>
    <dbReference type="NCBI Taxonomy" id="2813371"/>
    <lineage>
        <taxon>Bacteria</taxon>
        <taxon>Bacillati</taxon>
        <taxon>Bacillota</taxon>
        <taxon>Clostridia</taxon>
        <taxon>Peptostreptococcales</taxon>
        <taxon>Peptostreptococcaceae</taxon>
        <taxon>Terrisporobacter</taxon>
    </lineage>
</organism>
<keyword evidence="1" id="KW-0472">Membrane</keyword>
<feature type="transmembrane region" description="Helical" evidence="1">
    <location>
        <begin position="76"/>
        <end position="101"/>
    </location>
</feature>
<proteinExistence type="predicted"/>
<sequence length="277" mass="31961">MGSKILTLFDIEFRRVQKIFFAVISLITLGNVGIFILGIYRVLEDVRVETGVAQQISVLKTNIGKHMFLELQLPNFIYYLSNLLMFLALIGCAFYCVLIWQRDFSSKSKTIYTFFMLPENRFIIFISKLITMLTLIYTIIFVQYFLWGIEAFIVSKYANIPIINMINSINNINAMEGITRLILMPIYPMEFLMIFIIGPIVAVTSIFTAVLMSKSIKKVGGIIGIASIVTLFIAYFVIIVDHKYSDCILRNNMIFYIVVFFLSIFVSYNLLKNKMYD</sequence>
<feature type="transmembrane region" description="Helical" evidence="1">
    <location>
        <begin position="191"/>
        <end position="212"/>
    </location>
</feature>
<feature type="transmembrane region" description="Helical" evidence="1">
    <location>
        <begin position="219"/>
        <end position="240"/>
    </location>
</feature>
<evidence type="ECO:0000313" key="2">
    <source>
        <dbReference type="EMBL" id="UEL49253.1"/>
    </source>
</evidence>
<protein>
    <recommendedName>
        <fullName evidence="4">ABC-2 family transporter protein</fullName>
    </recommendedName>
</protein>
<feature type="transmembrane region" description="Helical" evidence="1">
    <location>
        <begin position="252"/>
        <end position="271"/>
    </location>
</feature>
<evidence type="ECO:0008006" key="4">
    <source>
        <dbReference type="Google" id="ProtNLM"/>
    </source>
</evidence>
<reference evidence="2 3" key="1">
    <citation type="journal article" date="2023" name="Int. J. Syst. Evol. Microbiol.">
        <title>Terrisporobacter hibernicus sp. nov., isolated from bovine faeces in Northern Ireland.</title>
        <authorList>
            <person name="Mitchell M."/>
            <person name="Nguyen S.V."/>
            <person name="Connor M."/>
            <person name="Fairley D.J."/>
            <person name="Donoghue O."/>
            <person name="Marshall H."/>
            <person name="Koolman L."/>
            <person name="McMullan G."/>
            <person name="Schaffer K.E."/>
            <person name="McGrath J.W."/>
            <person name="Fanning S."/>
        </authorList>
    </citation>
    <scope>NUCLEOTIDE SEQUENCE [LARGE SCALE GENOMIC DNA]</scope>
    <source>
        <strain evidence="2 3">MCA3</strain>
    </source>
</reference>
<keyword evidence="1" id="KW-1133">Transmembrane helix</keyword>
<feature type="transmembrane region" description="Helical" evidence="1">
    <location>
        <begin position="20"/>
        <end position="40"/>
    </location>
</feature>
<dbReference type="RefSeq" id="WP_228417125.1">
    <property type="nucleotide sequence ID" value="NZ_CP081135.1"/>
</dbReference>